<protein>
    <submittedName>
        <fullName evidence="1">Uncharacterized protein</fullName>
    </submittedName>
</protein>
<reference evidence="1" key="1">
    <citation type="submission" date="2018-02" db="EMBL/GenBank/DDBJ databases">
        <title>Rhizophora mucronata_Transcriptome.</title>
        <authorList>
            <person name="Meera S.P."/>
            <person name="Sreeshan A."/>
            <person name="Augustine A."/>
        </authorList>
    </citation>
    <scope>NUCLEOTIDE SEQUENCE</scope>
    <source>
        <tissue evidence="1">Leaf</tissue>
    </source>
</reference>
<organism evidence="1">
    <name type="scientific">Rhizophora mucronata</name>
    <name type="common">Asiatic mangrove</name>
    <dbReference type="NCBI Taxonomy" id="61149"/>
    <lineage>
        <taxon>Eukaryota</taxon>
        <taxon>Viridiplantae</taxon>
        <taxon>Streptophyta</taxon>
        <taxon>Embryophyta</taxon>
        <taxon>Tracheophyta</taxon>
        <taxon>Spermatophyta</taxon>
        <taxon>Magnoliopsida</taxon>
        <taxon>eudicotyledons</taxon>
        <taxon>Gunneridae</taxon>
        <taxon>Pentapetalae</taxon>
        <taxon>rosids</taxon>
        <taxon>fabids</taxon>
        <taxon>Malpighiales</taxon>
        <taxon>Rhizophoraceae</taxon>
        <taxon>Rhizophora</taxon>
    </lineage>
</organism>
<proteinExistence type="predicted"/>
<dbReference type="EMBL" id="GGEC01084573">
    <property type="protein sequence ID" value="MBX65057.1"/>
    <property type="molecule type" value="Transcribed_RNA"/>
</dbReference>
<accession>A0A2P2QDU6</accession>
<evidence type="ECO:0000313" key="1">
    <source>
        <dbReference type="EMBL" id="MBX65057.1"/>
    </source>
</evidence>
<dbReference type="AlphaFoldDB" id="A0A2P2QDU6"/>
<name>A0A2P2QDU6_RHIMU</name>
<sequence>MPMLFEVINPKTNFLSVHRYIFMLSDALISEGNILFSQH</sequence>